<evidence type="ECO:0000313" key="2">
    <source>
        <dbReference type="EMBL" id="SUE35628.1"/>
    </source>
</evidence>
<keyword evidence="1" id="KW-0812">Transmembrane</keyword>
<dbReference type="Pfam" id="PF03929">
    <property type="entry name" value="PepSY_TM"/>
    <property type="match status" value="1"/>
</dbReference>
<keyword evidence="1" id="KW-0472">Membrane</keyword>
<dbReference type="InterPro" id="IPR005625">
    <property type="entry name" value="PepSY-ass_TM"/>
</dbReference>
<keyword evidence="1" id="KW-1133">Transmembrane helix</keyword>
<reference evidence="2 3" key="1">
    <citation type="submission" date="2018-06" db="EMBL/GenBank/DDBJ databases">
        <authorList>
            <consortium name="Pathogen Informatics"/>
            <person name="Doyle S."/>
        </authorList>
    </citation>
    <scope>NUCLEOTIDE SEQUENCE [LARGE SCALE GENOMIC DNA]</scope>
    <source>
        <strain evidence="2 3">NCTC10894</strain>
    </source>
</reference>
<organism evidence="2 3">
    <name type="scientific">Ralstonia mannitolilytica</name>
    <dbReference type="NCBI Taxonomy" id="105219"/>
    <lineage>
        <taxon>Bacteria</taxon>
        <taxon>Pseudomonadati</taxon>
        <taxon>Pseudomonadota</taxon>
        <taxon>Betaproteobacteria</taxon>
        <taxon>Burkholderiales</taxon>
        <taxon>Burkholderiaceae</taxon>
        <taxon>Ralstonia</taxon>
    </lineage>
</organism>
<dbReference type="EMBL" id="UGVE01000002">
    <property type="protein sequence ID" value="SUE35628.1"/>
    <property type="molecule type" value="Genomic_DNA"/>
</dbReference>
<protein>
    <submittedName>
        <fullName evidence="2">Uncharacterized iron-regulated membrane protein</fullName>
    </submittedName>
</protein>
<comment type="caution">
    <text evidence="2">The sequence shown here is derived from an EMBL/GenBank/DDBJ whole genome shotgun (WGS) entry which is preliminary data.</text>
</comment>
<proteinExistence type="predicted"/>
<dbReference type="PANTHER" id="PTHR34219">
    <property type="entry name" value="IRON-REGULATED INNER MEMBRANE PROTEIN-RELATED"/>
    <property type="match status" value="1"/>
</dbReference>
<name>A0AAJ4ZPQ1_9RALS</name>
<gene>
    <name evidence="2" type="ORF">NCTC10894_03643</name>
</gene>
<dbReference type="AlphaFoldDB" id="A0AAJ4ZPQ1"/>
<accession>A0AAJ4ZPQ1</accession>
<dbReference type="Proteomes" id="UP000255008">
    <property type="component" value="Unassembled WGS sequence"/>
</dbReference>
<evidence type="ECO:0000313" key="3">
    <source>
        <dbReference type="Proteomes" id="UP000255008"/>
    </source>
</evidence>
<evidence type="ECO:0000256" key="1">
    <source>
        <dbReference type="SAM" id="Phobius"/>
    </source>
</evidence>
<sequence length="197" mass="22174">MIRRSISLSNQPLRLILAEILRIPADPLYWTYDWYRDALQHLAGMPVTVKAKPMEGPRQPLETAAIERTWNAFLANASNYGTATLRIDDARSGKVDINWLPADAPHDRAFNRLTLDAGTGAVIRNESFADKPPMQRLRAGMLPLHNGRYFGPIGIVLVCIGALMLPVFAATGWWLYLDRRRRAQPQRRQASAATRPC</sequence>
<dbReference type="RefSeq" id="WP_244855814.1">
    <property type="nucleotide sequence ID" value="NZ_BAAAEC010000011.1"/>
</dbReference>
<feature type="transmembrane region" description="Helical" evidence="1">
    <location>
        <begin position="149"/>
        <end position="177"/>
    </location>
</feature>
<dbReference type="PANTHER" id="PTHR34219:SF3">
    <property type="entry name" value="BLL7967 PROTEIN"/>
    <property type="match status" value="1"/>
</dbReference>